<keyword evidence="10" id="KW-1185">Reference proteome</keyword>
<comment type="subcellular location">
    <subcellularLocation>
        <location evidence="1 7">Cell membrane</location>
        <topology evidence="1 7">Multi-pass membrane protein</topology>
    </subcellularLocation>
</comment>
<dbReference type="PROSITE" id="PS50928">
    <property type="entry name" value="ABC_TM1"/>
    <property type="match status" value="1"/>
</dbReference>
<keyword evidence="4 7" id="KW-0812">Transmembrane</keyword>
<dbReference type="Proteomes" id="UP001501237">
    <property type="component" value="Unassembled WGS sequence"/>
</dbReference>
<feature type="transmembrane region" description="Helical" evidence="7">
    <location>
        <begin position="232"/>
        <end position="252"/>
    </location>
</feature>
<accession>A0ABP6QLK0</accession>
<feature type="transmembrane region" description="Helical" evidence="7">
    <location>
        <begin position="118"/>
        <end position="144"/>
    </location>
</feature>
<evidence type="ECO:0000256" key="6">
    <source>
        <dbReference type="ARBA" id="ARBA00023136"/>
    </source>
</evidence>
<proteinExistence type="inferred from homology"/>
<evidence type="ECO:0000256" key="2">
    <source>
        <dbReference type="ARBA" id="ARBA00022448"/>
    </source>
</evidence>
<evidence type="ECO:0000256" key="7">
    <source>
        <dbReference type="RuleBase" id="RU363032"/>
    </source>
</evidence>
<dbReference type="Pfam" id="PF00528">
    <property type="entry name" value="BPD_transp_1"/>
    <property type="match status" value="1"/>
</dbReference>
<feature type="domain" description="ABC transmembrane type-1" evidence="8">
    <location>
        <begin position="69"/>
        <end position="253"/>
    </location>
</feature>
<evidence type="ECO:0000256" key="4">
    <source>
        <dbReference type="ARBA" id="ARBA00022692"/>
    </source>
</evidence>
<reference evidence="10" key="1">
    <citation type="journal article" date="2019" name="Int. J. Syst. Evol. Microbiol.">
        <title>The Global Catalogue of Microorganisms (GCM) 10K type strain sequencing project: providing services to taxonomists for standard genome sequencing and annotation.</title>
        <authorList>
            <consortium name="The Broad Institute Genomics Platform"/>
            <consortium name="The Broad Institute Genome Sequencing Center for Infectious Disease"/>
            <person name="Wu L."/>
            <person name="Ma J."/>
        </authorList>
    </citation>
    <scope>NUCLEOTIDE SEQUENCE [LARGE SCALE GENOMIC DNA]</scope>
    <source>
        <strain evidence="10">JCM 9377</strain>
    </source>
</reference>
<dbReference type="RefSeq" id="WP_344833729.1">
    <property type="nucleotide sequence ID" value="NZ_BAAAUV010000016.1"/>
</dbReference>
<dbReference type="PANTHER" id="PTHR30151">
    <property type="entry name" value="ALKANE SULFONATE ABC TRANSPORTER-RELATED, MEMBRANE SUBUNIT"/>
    <property type="match status" value="1"/>
</dbReference>
<dbReference type="InterPro" id="IPR000515">
    <property type="entry name" value="MetI-like"/>
</dbReference>
<dbReference type="Gene3D" id="1.10.3720.10">
    <property type="entry name" value="MetI-like"/>
    <property type="match status" value="1"/>
</dbReference>
<name>A0ABP6QLK0_9ACTN</name>
<evidence type="ECO:0000256" key="3">
    <source>
        <dbReference type="ARBA" id="ARBA00022475"/>
    </source>
</evidence>
<evidence type="ECO:0000313" key="9">
    <source>
        <dbReference type="EMBL" id="GAA3226411.1"/>
    </source>
</evidence>
<protein>
    <recommendedName>
        <fullName evidence="8">ABC transmembrane type-1 domain-containing protein</fullName>
    </recommendedName>
</protein>
<dbReference type="SUPFAM" id="SSF161098">
    <property type="entry name" value="MetI-like"/>
    <property type="match status" value="1"/>
</dbReference>
<dbReference type="PANTHER" id="PTHR30151:SF0">
    <property type="entry name" value="ABC TRANSPORTER PERMEASE PROTEIN MJ0413-RELATED"/>
    <property type="match status" value="1"/>
</dbReference>
<evidence type="ECO:0000256" key="1">
    <source>
        <dbReference type="ARBA" id="ARBA00004651"/>
    </source>
</evidence>
<evidence type="ECO:0000256" key="5">
    <source>
        <dbReference type="ARBA" id="ARBA00022989"/>
    </source>
</evidence>
<keyword evidence="2 7" id="KW-0813">Transport</keyword>
<dbReference type="EMBL" id="BAAAUV010000016">
    <property type="protein sequence ID" value="GAA3226411.1"/>
    <property type="molecule type" value="Genomic_DNA"/>
</dbReference>
<feature type="transmembrane region" description="Helical" evidence="7">
    <location>
        <begin position="194"/>
        <end position="220"/>
    </location>
</feature>
<evidence type="ECO:0000259" key="8">
    <source>
        <dbReference type="PROSITE" id="PS50928"/>
    </source>
</evidence>
<feature type="transmembrane region" description="Helical" evidence="7">
    <location>
        <begin position="16"/>
        <end position="38"/>
    </location>
</feature>
<evidence type="ECO:0000313" key="10">
    <source>
        <dbReference type="Proteomes" id="UP001501237"/>
    </source>
</evidence>
<comment type="caution">
    <text evidence="9">The sequence shown here is derived from an EMBL/GenBank/DDBJ whole genome shotgun (WGS) entry which is preliminary data.</text>
</comment>
<keyword evidence="6 7" id="KW-0472">Membrane</keyword>
<dbReference type="CDD" id="cd06261">
    <property type="entry name" value="TM_PBP2"/>
    <property type="match status" value="1"/>
</dbReference>
<dbReference type="InterPro" id="IPR035906">
    <property type="entry name" value="MetI-like_sf"/>
</dbReference>
<keyword evidence="3" id="KW-1003">Cell membrane</keyword>
<organism evidence="9 10">
    <name type="scientific">Actinocorallia longicatena</name>
    <dbReference type="NCBI Taxonomy" id="111803"/>
    <lineage>
        <taxon>Bacteria</taxon>
        <taxon>Bacillati</taxon>
        <taxon>Actinomycetota</taxon>
        <taxon>Actinomycetes</taxon>
        <taxon>Streptosporangiales</taxon>
        <taxon>Thermomonosporaceae</taxon>
        <taxon>Actinocorallia</taxon>
    </lineage>
</organism>
<sequence length="270" mass="28095">MTGTGTMTLFRRGQGAALFPPLTGLAPLALVLVVWQLLGDPDSANFPPPSSWFEAAEAVQRRGLLVPSLERTLLVFAAALAIAAVLGAAAGTVLGASPLARRVFGPLTEFLRTFPPPAAVPVAVLLLGTTTTMSLIVIVATAMWPIVLNAQEAVRTIPRVRIDAGRALGLSRGHRLVSVIAPGVLPAVMVGVRVATPICLIVVLLAEMLAGTGGVGHLILERQRLYDSAGVFACLAIVGVLGLLTSAVMGVLERVLLRNRPPVPHGRKTS</sequence>
<gene>
    <name evidence="9" type="ORF">GCM10010468_54660</name>
</gene>
<feature type="transmembrane region" description="Helical" evidence="7">
    <location>
        <begin position="73"/>
        <end position="97"/>
    </location>
</feature>
<keyword evidence="5 7" id="KW-1133">Transmembrane helix</keyword>
<comment type="similarity">
    <text evidence="7">Belongs to the binding-protein-dependent transport system permease family.</text>
</comment>